<keyword evidence="9" id="KW-1185">Reference proteome</keyword>
<dbReference type="EMBL" id="LN731777">
    <property type="protein sequence ID" value="CEP14954.1"/>
    <property type="molecule type" value="Genomic_DNA"/>
</dbReference>
<sequence>MASTDNTRENENKRKRLTQACELCRRKKIKCDGGKPTCGNCVRLNNTCTYSSSNKKRGPRQGYIEMLEQRLAKMEQILLSDSKKTESNAENQASSDGEDDDAFKNEEASKIADDTAASKNIPGNTSNSRRKCARKRSSEDTIVVHDAASPTSFSSISSNFPSPPAHMVNHYQHHQQQQQQPPPPPPPHQPHTQPSQENCNETLPMDVIEHMVDLYFTYLFSGTPIFDETILRADIRDRKCSDFLLLSLFAACARFSDRPDVKETPAWHAGEKYAEKARGLILKAVDEPSISNLQGLTLLCLHEYGCGRGPRSWMYGGMAIRMAMELGLHEDLDEDENGNDNHTLEKLMQQETRRRLFWTIYSIDKFSSAATGRPSSLQDTFCTAFLPAKVDDMSSDQYYTETLDNSRFVLLNVNGFKETQLLGSTLLSCGEGNSNSTNKVDNPPAYSSTSPSSSPAVVGLAYGSRTRPPLNCFAYLIRATSLLGRVTAFINSKAKDQQQGAVPPCHPDSEFSKLDRAIAEWYEQLPMHLKNSPANFEKPSLVIADSIENQNAVQPEIKAFVQESVQKCMTAVDNVTLLLKEIGKFKELMPPFITYLAYTVATVVVSTSFSSSPREADKAKQALGVYFQLLLAARNLWAMADKLYFMIRDLYAIHTNVLRRQLKDKESKTNPSELNQQQQMQQQMQQHQQQLRFQQEQQIRQQIQQQHQQQQQQQQHQQHQQQQQQHEQLQQFQMQQFVSPQTSLSTSTIGLADWTLPYYSAAMSFDTPDLDRVASQLELEFANVNNVFQIPEGYDQPLMFPSTSLNFDNNNSSSNNL</sequence>
<feature type="compositionally biased region" description="Basic and acidic residues" evidence="6">
    <location>
        <begin position="102"/>
        <end position="113"/>
    </location>
</feature>
<dbReference type="PANTHER" id="PTHR47338:SF5">
    <property type="entry name" value="ZN(II)2CYS6 TRANSCRIPTION FACTOR (EUROFUNG)"/>
    <property type="match status" value="1"/>
</dbReference>
<dbReference type="InterPro" id="IPR007219">
    <property type="entry name" value="XnlR_reg_dom"/>
</dbReference>
<evidence type="ECO:0000313" key="9">
    <source>
        <dbReference type="Proteomes" id="UP000054107"/>
    </source>
</evidence>
<dbReference type="Proteomes" id="UP000054107">
    <property type="component" value="Unassembled WGS sequence"/>
</dbReference>
<evidence type="ECO:0000313" key="8">
    <source>
        <dbReference type="EMBL" id="CEP14954.1"/>
    </source>
</evidence>
<dbReference type="SUPFAM" id="SSF57701">
    <property type="entry name" value="Zn2/Cys6 DNA-binding domain"/>
    <property type="match status" value="1"/>
</dbReference>
<feature type="region of interest" description="Disordered" evidence="6">
    <location>
        <begin position="432"/>
        <end position="455"/>
    </location>
</feature>
<dbReference type="CDD" id="cd12148">
    <property type="entry name" value="fungal_TF_MHR"/>
    <property type="match status" value="1"/>
</dbReference>
<dbReference type="SMART" id="SM00906">
    <property type="entry name" value="Fungal_trans"/>
    <property type="match status" value="1"/>
</dbReference>
<keyword evidence="3" id="KW-0805">Transcription regulation</keyword>
<dbReference type="PANTHER" id="PTHR47338">
    <property type="entry name" value="ZN(II)2CYS6 TRANSCRIPTION FACTOR (EUROFUNG)-RELATED"/>
    <property type="match status" value="1"/>
</dbReference>
<dbReference type="CDD" id="cd00067">
    <property type="entry name" value="GAL4"/>
    <property type="match status" value="1"/>
</dbReference>
<dbReference type="GO" id="GO:0000981">
    <property type="term" value="F:DNA-binding transcription factor activity, RNA polymerase II-specific"/>
    <property type="evidence" value="ECO:0007669"/>
    <property type="project" value="InterPro"/>
</dbReference>
<evidence type="ECO:0000256" key="2">
    <source>
        <dbReference type="ARBA" id="ARBA00022723"/>
    </source>
</evidence>
<dbReference type="PROSITE" id="PS50048">
    <property type="entry name" value="ZN2_CY6_FUNGAL_2"/>
    <property type="match status" value="1"/>
</dbReference>
<dbReference type="InterPro" id="IPR036864">
    <property type="entry name" value="Zn2-C6_fun-type_DNA-bd_sf"/>
</dbReference>
<dbReference type="STRING" id="35722.A0A0B7NHH3"/>
<dbReference type="SMART" id="SM00066">
    <property type="entry name" value="GAL4"/>
    <property type="match status" value="1"/>
</dbReference>
<keyword evidence="5" id="KW-0539">Nucleus</keyword>
<protein>
    <recommendedName>
        <fullName evidence="7">Zn(2)-C6 fungal-type domain-containing protein</fullName>
    </recommendedName>
</protein>
<comment type="subcellular location">
    <subcellularLocation>
        <location evidence="1">Nucleus</location>
    </subcellularLocation>
</comment>
<feature type="region of interest" description="Disordered" evidence="6">
    <location>
        <begin position="80"/>
        <end position="199"/>
    </location>
</feature>
<dbReference type="Pfam" id="PF04082">
    <property type="entry name" value="Fungal_trans"/>
    <property type="match status" value="1"/>
</dbReference>
<evidence type="ECO:0000259" key="7">
    <source>
        <dbReference type="PROSITE" id="PS50048"/>
    </source>
</evidence>
<dbReference type="GO" id="GO:0006351">
    <property type="term" value="P:DNA-templated transcription"/>
    <property type="evidence" value="ECO:0007669"/>
    <property type="project" value="InterPro"/>
</dbReference>
<evidence type="ECO:0000256" key="5">
    <source>
        <dbReference type="ARBA" id="ARBA00023242"/>
    </source>
</evidence>
<feature type="compositionally biased region" description="Low complexity" evidence="6">
    <location>
        <begin position="443"/>
        <end position="455"/>
    </location>
</feature>
<dbReference type="InterPro" id="IPR001138">
    <property type="entry name" value="Zn2Cys6_DnaBD"/>
</dbReference>
<dbReference type="GO" id="GO:0005634">
    <property type="term" value="C:nucleus"/>
    <property type="evidence" value="ECO:0007669"/>
    <property type="project" value="UniProtKB-SubCell"/>
</dbReference>
<dbReference type="Gene3D" id="4.10.240.10">
    <property type="entry name" value="Zn(2)-C6 fungal-type DNA-binding domain"/>
    <property type="match status" value="1"/>
</dbReference>
<dbReference type="AlphaFoldDB" id="A0A0B7NHH3"/>
<feature type="compositionally biased region" description="Pro residues" evidence="6">
    <location>
        <begin position="180"/>
        <end position="189"/>
    </location>
</feature>
<organism evidence="8 9">
    <name type="scientific">Parasitella parasitica</name>
    <dbReference type="NCBI Taxonomy" id="35722"/>
    <lineage>
        <taxon>Eukaryota</taxon>
        <taxon>Fungi</taxon>
        <taxon>Fungi incertae sedis</taxon>
        <taxon>Mucoromycota</taxon>
        <taxon>Mucoromycotina</taxon>
        <taxon>Mucoromycetes</taxon>
        <taxon>Mucorales</taxon>
        <taxon>Mucorineae</taxon>
        <taxon>Mucoraceae</taxon>
        <taxon>Parasitella</taxon>
    </lineage>
</organism>
<feature type="domain" description="Zn(2)-C6 fungal-type" evidence="7">
    <location>
        <begin position="20"/>
        <end position="50"/>
    </location>
</feature>
<proteinExistence type="predicted"/>
<keyword evidence="2" id="KW-0479">Metal-binding</keyword>
<keyword evidence="4" id="KW-0804">Transcription</keyword>
<dbReference type="OrthoDB" id="2123952at2759"/>
<feature type="compositionally biased region" description="Polar residues" evidence="6">
    <location>
        <begin position="117"/>
        <end position="127"/>
    </location>
</feature>
<reference evidence="8 9" key="1">
    <citation type="submission" date="2014-09" db="EMBL/GenBank/DDBJ databases">
        <authorList>
            <person name="Ellenberger Sabrina"/>
        </authorList>
    </citation>
    <scope>NUCLEOTIDE SEQUENCE [LARGE SCALE GENOMIC DNA]</scope>
    <source>
        <strain evidence="8 9">CBS 412.66</strain>
    </source>
</reference>
<dbReference type="InterPro" id="IPR050815">
    <property type="entry name" value="TF_fung"/>
</dbReference>
<dbReference type="Pfam" id="PF00172">
    <property type="entry name" value="Zn_clus"/>
    <property type="match status" value="1"/>
</dbReference>
<dbReference type="PROSITE" id="PS00463">
    <property type="entry name" value="ZN2_CY6_FUNGAL_1"/>
    <property type="match status" value="1"/>
</dbReference>
<feature type="compositionally biased region" description="Low complexity" evidence="6">
    <location>
        <begin position="676"/>
        <end position="687"/>
    </location>
</feature>
<name>A0A0B7NHH3_9FUNG</name>
<accession>A0A0B7NHH3</accession>
<dbReference type="GO" id="GO:0003677">
    <property type="term" value="F:DNA binding"/>
    <property type="evidence" value="ECO:0007669"/>
    <property type="project" value="InterPro"/>
</dbReference>
<evidence type="ECO:0000256" key="3">
    <source>
        <dbReference type="ARBA" id="ARBA00023015"/>
    </source>
</evidence>
<gene>
    <name evidence="8" type="primary">PARPA_09144.1 scaffold 35524</name>
</gene>
<evidence type="ECO:0000256" key="4">
    <source>
        <dbReference type="ARBA" id="ARBA00023163"/>
    </source>
</evidence>
<evidence type="ECO:0000256" key="6">
    <source>
        <dbReference type="SAM" id="MobiDB-lite"/>
    </source>
</evidence>
<evidence type="ECO:0000256" key="1">
    <source>
        <dbReference type="ARBA" id="ARBA00004123"/>
    </source>
</evidence>
<feature type="region of interest" description="Disordered" evidence="6">
    <location>
        <begin position="663"/>
        <end position="687"/>
    </location>
</feature>
<dbReference type="GO" id="GO:0008270">
    <property type="term" value="F:zinc ion binding"/>
    <property type="evidence" value="ECO:0007669"/>
    <property type="project" value="InterPro"/>
</dbReference>
<feature type="compositionally biased region" description="Low complexity" evidence="6">
    <location>
        <begin position="149"/>
        <end position="160"/>
    </location>
</feature>